<evidence type="ECO:0000256" key="1">
    <source>
        <dbReference type="SAM" id="MobiDB-lite"/>
    </source>
</evidence>
<dbReference type="RefSeq" id="WP_345727961.1">
    <property type="nucleotide sequence ID" value="NZ_BAAAYN010000014.1"/>
</dbReference>
<keyword evidence="2" id="KW-0812">Transmembrane</keyword>
<feature type="transmembrane region" description="Helical" evidence="2">
    <location>
        <begin position="42"/>
        <end position="62"/>
    </location>
</feature>
<keyword evidence="2" id="KW-0472">Membrane</keyword>
<evidence type="ECO:0000313" key="4">
    <source>
        <dbReference type="Proteomes" id="UP001501676"/>
    </source>
</evidence>
<sequence length="163" mass="16936">MTPTQLEQRLTDALTARADQVTAADLRPAAPPTGRRVPPRRGLYLGMALAAAISAIAVLVLLTQVREEPIRPSQAPSDQLTRLPATSSYDPSATPRSALPTVLGPTEAATPTTSDTPRPSSTDTPNPTVTPKLPDPAIPRGSAEAPQPIPTTAPPVEETTSAP</sequence>
<feature type="compositionally biased region" description="Low complexity" evidence="1">
    <location>
        <begin position="110"/>
        <end position="127"/>
    </location>
</feature>
<gene>
    <name evidence="3" type="ORF">GCM10020369_22290</name>
</gene>
<organism evidence="3 4">
    <name type="scientific">Cryptosporangium minutisporangium</name>
    <dbReference type="NCBI Taxonomy" id="113569"/>
    <lineage>
        <taxon>Bacteria</taxon>
        <taxon>Bacillati</taxon>
        <taxon>Actinomycetota</taxon>
        <taxon>Actinomycetes</taxon>
        <taxon>Cryptosporangiales</taxon>
        <taxon>Cryptosporangiaceae</taxon>
        <taxon>Cryptosporangium</taxon>
    </lineage>
</organism>
<proteinExistence type="predicted"/>
<comment type="caution">
    <text evidence="3">The sequence shown here is derived from an EMBL/GenBank/DDBJ whole genome shotgun (WGS) entry which is preliminary data.</text>
</comment>
<evidence type="ECO:0000256" key="2">
    <source>
        <dbReference type="SAM" id="Phobius"/>
    </source>
</evidence>
<dbReference type="EMBL" id="BAAAYN010000014">
    <property type="protein sequence ID" value="GAA3386131.1"/>
    <property type="molecule type" value="Genomic_DNA"/>
</dbReference>
<accession>A0ABP6SWD6</accession>
<feature type="compositionally biased region" description="Polar residues" evidence="1">
    <location>
        <begin position="74"/>
        <end position="95"/>
    </location>
</feature>
<keyword evidence="4" id="KW-1185">Reference proteome</keyword>
<keyword evidence="2" id="KW-1133">Transmembrane helix</keyword>
<name>A0ABP6SWD6_9ACTN</name>
<reference evidence="4" key="1">
    <citation type="journal article" date="2019" name="Int. J. Syst. Evol. Microbiol.">
        <title>The Global Catalogue of Microorganisms (GCM) 10K type strain sequencing project: providing services to taxonomists for standard genome sequencing and annotation.</title>
        <authorList>
            <consortium name="The Broad Institute Genomics Platform"/>
            <consortium name="The Broad Institute Genome Sequencing Center for Infectious Disease"/>
            <person name="Wu L."/>
            <person name="Ma J."/>
        </authorList>
    </citation>
    <scope>NUCLEOTIDE SEQUENCE [LARGE SCALE GENOMIC DNA]</scope>
    <source>
        <strain evidence="4">JCM 9458</strain>
    </source>
</reference>
<protein>
    <submittedName>
        <fullName evidence="3">Uncharacterized protein</fullName>
    </submittedName>
</protein>
<dbReference type="Proteomes" id="UP001501676">
    <property type="component" value="Unassembled WGS sequence"/>
</dbReference>
<feature type="region of interest" description="Disordered" evidence="1">
    <location>
        <begin position="68"/>
        <end position="163"/>
    </location>
</feature>
<evidence type="ECO:0000313" key="3">
    <source>
        <dbReference type="EMBL" id="GAA3386131.1"/>
    </source>
</evidence>